<feature type="active site" description="Nucleophile" evidence="11 12">
    <location>
        <position position="417"/>
    </location>
</feature>
<dbReference type="InterPro" id="IPR044143">
    <property type="entry name" value="GlgB_N_E_set_prok"/>
</dbReference>
<dbReference type="NCBIfam" id="NF003811">
    <property type="entry name" value="PRK05402.1"/>
    <property type="match status" value="1"/>
</dbReference>
<protein>
    <recommendedName>
        <fullName evidence="11">1,4-alpha-glucan branching enzyme GlgB</fullName>
        <ecNumber evidence="11">2.4.1.18</ecNumber>
    </recommendedName>
    <alternativeName>
        <fullName evidence="11">1,4-alpha-D-glucan:1,4-alpha-D-glucan 6-glucosyl-transferase</fullName>
    </alternativeName>
    <alternativeName>
        <fullName evidence="11">Alpha-(1-&gt;4)-glucan branching enzyme</fullName>
    </alternativeName>
    <alternativeName>
        <fullName evidence="11">Glycogen branching enzyme</fullName>
        <shortName evidence="11">BE</shortName>
    </alternativeName>
</protein>
<dbReference type="FunFam" id="3.20.20.80:FF:000003">
    <property type="entry name" value="1,4-alpha-glucan branching enzyme GlgB"/>
    <property type="match status" value="1"/>
</dbReference>
<dbReference type="InterPro" id="IPR017853">
    <property type="entry name" value="GH"/>
</dbReference>
<accession>S0FVD0</accession>
<evidence type="ECO:0000256" key="12">
    <source>
        <dbReference type="PIRSR" id="PIRSR000463-1"/>
    </source>
</evidence>
<evidence type="ECO:0000256" key="6">
    <source>
        <dbReference type="ARBA" id="ARBA00022676"/>
    </source>
</evidence>
<dbReference type="PANTHER" id="PTHR43651:SF3">
    <property type="entry name" value="1,4-ALPHA-GLUCAN-BRANCHING ENZYME"/>
    <property type="match status" value="1"/>
</dbReference>
<dbReference type="PIRSF" id="PIRSF000463">
    <property type="entry name" value="GlgB"/>
    <property type="match status" value="1"/>
</dbReference>
<dbReference type="InterPro" id="IPR004193">
    <property type="entry name" value="Glyco_hydro_13_N"/>
</dbReference>
<dbReference type="InterPro" id="IPR013780">
    <property type="entry name" value="Glyco_hydro_b"/>
</dbReference>
<dbReference type="InterPro" id="IPR054169">
    <property type="entry name" value="GlgB_N"/>
</dbReference>
<dbReference type="GO" id="GO:0030245">
    <property type="term" value="P:cellulose catabolic process"/>
    <property type="evidence" value="ECO:0007669"/>
    <property type="project" value="UniProtKB-KW"/>
</dbReference>
<evidence type="ECO:0000313" key="14">
    <source>
        <dbReference type="EMBL" id="EMS73124.1"/>
    </source>
</evidence>
<dbReference type="Pfam" id="PF02806">
    <property type="entry name" value="Alpha-amylase_C"/>
    <property type="match status" value="1"/>
</dbReference>
<feature type="domain" description="Glycosyl hydrolase family 13 catalytic" evidence="13">
    <location>
        <begin position="272"/>
        <end position="637"/>
    </location>
</feature>
<evidence type="ECO:0000256" key="9">
    <source>
        <dbReference type="ARBA" id="ARBA00023056"/>
    </source>
</evidence>
<dbReference type="EC" id="2.4.1.18" evidence="11"/>
<dbReference type="CDD" id="cd02855">
    <property type="entry name" value="E_set_GBE_prok_N"/>
    <property type="match status" value="1"/>
</dbReference>
<dbReference type="InterPro" id="IPR014756">
    <property type="entry name" value="Ig_E-set"/>
</dbReference>
<dbReference type="InterPro" id="IPR037439">
    <property type="entry name" value="Branching_enzy"/>
</dbReference>
<evidence type="ECO:0000256" key="8">
    <source>
        <dbReference type="ARBA" id="ARBA00023001"/>
    </source>
</evidence>
<dbReference type="UniPathway" id="UPA00164"/>
<dbReference type="SUPFAM" id="SSF81296">
    <property type="entry name" value="E set domains"/>
    <property type="match status" value="2"/>
</dbReference>
<dbReference type="NCBIfam" id="NF008967">
    <property type="entry name" value="PRK12313.1"/>
    <property type="match status" value="1"/>
</dbReference>
<dbReference type="Gene3D" id="2.60.40.1180">
    <property type="entry name" value="Golgi alpha-mannosidase II"/>
    <property type="match status" value="1"/>
</dbReference>
<evidence type="ECO:0000256" key="11">
    <source>
        <dbReference type="HAMAP-Rule" id="MF_00685"/>
    </source>
</evidence>
<comment type="function">
    <text evidence="2 11">Catalyzes the formation of the alpha-1,6-glucosidic linkages in glycogen by scission of a 1,4-alpha-linked oligosaccharide from growing alpha-1,4-glucan chains and the subsequent attachment of the oligosaccharide to the alpha-1,6 position.</text>
</comment>
<keyword evidence="15" id="KW-1185">Reference proteome</keyword>
<dbReference type="Gene3D" id="2.60.40.10">
    <property type="entry name" value="Immunoglobulins"/>
    <property type="match status" value="2"/>
</dbReference>
<comment type="subunit">
    <text evidence="11">Monomer.</text>
</comment>
<comment type="pathway">
    <text evidence="3 11">Glycan biosynthesis; glycogen biosynthesis.</text>
</comment>
<dbReference type="Pfam" id="PF00128">
    <property type="entry name" value="Alpha-amylase"/>
    <property type="match status" value="2"/>
</dbReference>
<keyword evidence="10 11" id="KW-0119">Carbohydrate metabolism</keyword>
<evidence type="ECO:0000313" key="15">
    <source>
        <dbReference type="Proteomes" id="UP000014155"/>
    </source>
</evidence>
<organism evidence="14 15">
    <name type="scientific">Ruminiclostridium cellobioparum subsp. termitidis CT1112</name>
    <dbReference type="NCBI Taxonomy" id="1195236"/>
    <lineage>
        <taxon>Bacteria</taxon>
        <taxon>Bacillati</taxon>
        <taxon>Bacillota</taxon>
        <taxon>Clostridia</taxon>
        <taxon>Eubacteriales</taxon>
        <taxon>Oscillospiraceae</taxon>
        <taxon>Ruminiclostridium</taxon>
    </lineage>
</organism>
<dbReference type="InterPro" id="IPR006407">
    <property type="entry name" value="GlgB"/>
</dbReference>
<dbReference type="PATRIC" id="fig|1195236.3.peg.1208"/>
<dbReference type="SUPFAM" id="SSF51445">
    <property type="entry name" value="(Trans)glycosidases"/>
    <property type="match status" value="1"/>
</dbReference>
<dbReference type="RefSeq" id="WP_004624477.1">
    <property type="nucleotide sequence ID" value="NZ_AORV01000022.1"/>
</dbReference>
<dbReference type="NCBIfam" id="TIGR01515">
    <property type="entry name" value="branching_enzym"/>
    <property type="match status" value="1"/>
</dbReference>
<reference evidence="14 15" key="1">
    <citation type="journal article" date="2013" name="Genome Announc.">
        <title>Draft Genome Sequence of the Cellulolytic, Mesophilic, Anaerobic Bacterium Clostridium termitidis Strain CT1112 (DSM 5398).</title>
        <authorList>
            <person name="Lal S."/>
            <person name="Ramachandran U."/>
            <person name="Zhang X."/>
            <person name="Munir R."/>
            <person name="Sparling R."/>
            <person name="Levin D.B."/>
        </authorList>
    </citation>
    <scope>NUCLEOTIDE SEQUENCE [LARGE SCALE GENOMIC DNA]</scope>
    <source>
        <strain evidence="14 15">CT1112</strain>
    </source>
</reference>
<dbReference type="eggNOG" id="COG0296">
    <property type="taxonomic scope" value="Bacteria"/>
</dbReference>
<name>S0FVD0_RUMCE</name>
<keyword evidence="6 11" id="KW-0328">Glycosyltransferase</keyword>
<dbReference type="FunFam" id="2.60.40.10:FF:000169">
    <property type="entry name" value="1,4-alpha-glucan branching enzyme GlgB"/>
    <property type="match status" value="1"/>
</dbReference>
<dbReference type="Pfam" id="PF02922">
    <property type="entry name" value="CBM_48"/>
    <property type="match status" value="1"/>
</dbReference>
<comment type="catalytic activity">
    <reaction evidence="1 11">
        <text>Transfers a segment of a (1-&gt;4)-alpha-D-glucan chain to a primary hydroxy group in a similar glucan chain.</text>
        <dbReference type="EC" id="2.4.1.18"/>
    </reaction>
</comment>
<dbReference type="GO" id="GO:0003844">
    <property type="term" value="F:1,4-alpha-glucan branching enzyme activity"/>
    <property type="evidence" value="ECO:0007669"/>
    <property type="project" value="UniProtKB-UniRule"/>
</dbReference>
<keyword evidence="9 11" id="KW-0320">Glycogen biosynthesis</keyword>
<proteinExistence type="inferred from homology"/>
<dbReference type="GO" id="GO:0005829">
    <property type="term" value="C:cytosol"/>
    <property type="evidence" value="ECO:0007669"/>
    <property type="project" value="TreeGrafter"/>
</dbReference>
<gene>
    <name evidence="11" type="primary">glgB</name>
    <name evidence="14" type="ORF">CTER_0918</name>
</gene>
<dbReference type="CDD" id="cd11322">
    <property type="entry name" value="AmyAc_Glg_BE"/>
    <property type="match status" value="1"/>
</dbReference>
<dbReference type="Proteomes" id="UP000014155">
    <property type="component" value="Unassembled WGS sequence"/>
</dbReference>
<dbReference type="GO" id="GO:0043169">
    <property type="term" value="F:cation binding"/>
    <property type="evidence" value="ECO:0007669"/>
    <property type="project" value="InterPro"/>
</dbReference>
<dbReference type="Gene3D" id="3.20.20.80">
    <property type="entry name" value="Glycosidases"/>
    <property type="match status" value="1"/>
</dbReference>
<feature type="active site" description="Proton donor" evidence="11 12">
    <location>
        <position position="470"/>
    </location>
</feature>
<dbReference type="InterPro" id="IPR006048">
    <property type="entry name" value="A-amylase/branching_C"/>
</dbReference>
<evidence type="ECO:0000256" key="3">
    <source>
        <dbReference type="ARBA" id="ARBA00004964"/>
    </source>
</evidence>
<dbReference type="EMBL" id="AORV01000022">
    <property type="protein sequence ID" value="EMS73124.1"/>
    <property type="molecule type" value="Genomic_DNA"/>
</dbReference>
<dbReference type="PANTHER" id="PTHR43651">
    <property type="entry name" value="1,4-ALPHA-GLUCAN-BRANCHING ENZYME"/>
    <property type="match status" value="1"/>
</dbReference>
<dbReference type="SUPFAM" id="SSF51011">
    <property type="entry name" value="Glycosyl hydrolase domain"/>
    <property type="match status" value="1"/>
</dbReference>
<dbReference type="STRING" id="1195236.CTER_0918"/>
<dbReference type="SMART" id="SM00642">
    <property type="entry name" value="Aamy"/>
    <property type="match status" value="1"/>
</dbReference>
<evidence type="ECO:0000256" key="4">
    <source>
        <dbReference type="ARBA" id="ARBA00009000"/>
    </source>
</evidence>
<dbReference type="InterPro" id="IPR013783">
    <property type="entry name" value="Ig-like_fold"/>
</dbReference>
<evidence type="ECO:0000259" key="13">
    <source>
        <dbReference type="SMART" id="SM00642"/>
    </source>
</evidence>
<dbReference type="GO" id="GO:0005978">
    <property type="term" value="P:glycogen biosynthetic process"/>
    <property type="evidence" value="ECO:0007669"/>
    <property type="project" value="UniProtKB-UniRule"/>
</dbReference>
<evidence type="ECO:0000256" key="2">
    <source>
        <dbReference type="ARBA" id="ARBA00002953"/>
    </source>
</evidence>
<keyword evidence="8" id="KW-0136">Cellulose degradation</keyword>
<evidence type="ECO:0000256" key="5">
    <source>
        <dbReference type="ARBA" id="ARBA00022600"/>
    </source>
</evidence>
<keyword evidence="5 11" id="KW-0321">Glycogen metabolism</keyword>
<evidence type="ECO:0000256" key="1">
    <source>
        <dbReference type="ARBA" id="ARBA00000826"/>
    </source>
</evidence>
<keyword evidence="8" id="KW-0624">Polysaccharide degradation</keyword>
<evidence type="ECO:0000256" key="10">
    <source>
        <dbReference type="ARBA" id="ARBA00023277"/>
    </source>
</evidence>
<dbReference type="Pfam" id="PF22019">
    <property type="entry name" value="GlgB_N"/>
    <property type="match status" value="1"/>
</dbReference>
<dbReference type="AlphaFoldDB" id="S0FVD0"/>
<dbReference type="FunFam" id="2.60.40.1180:FF:000002">
    <property type="entry name" value="1,4-alpha-glucan branching enzyme GlgB"/>
    <property type="match status" value="1"/>
</dbReference>
<keyword evidence="7 11" id="KW-0808">Transferase</keyword>
<dbReference type="HAMAP" id="MF_00685">
    <property type="entry name" value="GlgB"/>
    <property type="match status" value="1"/>
</dbReference>
<dbReference type="InterPro" id="IPR006047">
    <property type="entry name" value="GH13_cat_dom"/>
</dbReference>
<comment type="caution">
    <text evidence="14">The sequence shown here is derived from an EMBL/GenBank/DDBJ whole genome shotgun (WGS) entry which is preliminary data.</text>
</comment>
<dbReference type="GO" id="GO:0004553">
    <property type="term" value="F:hydrolase activity, hydrolyzing O-glycosyl compounds"/>
    <property type="evidence" value="ECO:0007669"/>
    <property type="project" value="InterPro"/>
</dbReference>
<sequence length="754" mass="87193">MGNGYQDIINSIISGDCKDPHVFLGMHVVDGKGRKKDIAVRVYHPDAALIELLEVSENTFHPVPPKYENGIFEITFPNRKDLFEYQLKITDRAGNSYLTHDPYSFWPVISEYDIYLYSQGNHHRIFEKLGAHITTIGNVSGTLFSVWAPCAGRVSVIGSFNQWDGRRHQMRQLGASGIWELFIPLVGRGDMYKFEIKTQTGQVLAKADPYAYYAEKRPAKASIVYDIDNYSWNDSAWLEHRADTNVFSSPVSIYELHLGTWSTLSEPDQNGDIFLDYRTLANRLIPYIEYMGYTHIELLPVTEHPFDGSWGYQVTGYYAATSRYGTPEDFMYLVDLCHQNGIGVILDWVPAHFPKDAHGLARFDGTAVYEHEDPRQGEHPEWGTLVFNHGRNEVRNFLISNAVFWFEKYHIDGLRVDAVASMIYLDYAKKPDQWIPNKYGGNMNLEAMDFLKQLNTTVFSYFKGIMMIAEESSSWPMITKPPYMGGLGFTFKWNMGWMNDFLKYVSMDPIYRKYHHNLITFSIMYAFSENYVLVLSHDEVVHGKCSMLNKMPGDYWQKFAGLRVTYGYTFGHPGKKLLFMGSEFGQFIEWNDHQGLDWHLLDYEMHKKMQTFVRDLNNLYVNEKALYQVDFSYDGFEWIDCNDNDHSVVSFMRKGTDFHDMLIFVCNFTPAVNDNYCIGAPFELDYELVLNSNFEKYGGYEQDCENIIYKTEQEPLHGRPCRLRLTLPPLSVLVFRPLFAKEEVCEGAVSGQDN</sequence>
<comment type="similarity">
    <text evidence="4 11">Belongs to the glycosyl hydrolase 13 family. GlgB subfamily.</text>
</comment>
<evidence type="ECO:0000256" key="7">
    <source>
        <dbReference type="ARBA" id="ARBA00022679"/>
    </source>
</evidence>